<comment type="caution">
    <text evidence="7">The sequence shown here is derived from an EMBL/GenBank/DDBJ whole genome shotgun (WGS) entry which is preliminary data.</text>
</comment>
<organism evidence="7 8">
    <name type="scientific">Planoprotostelium fungivorum</name>
    <dbReference type="NCBI Taxonomy" id="1890364"/>
    <lineage>
        <taxon>Eukaryota</taxon>
        <taxon>Amoebozoa</taxon>
        <taxon>Evosea</taxon>
        <taxon>Variosea</taxon>
        <taxon>Cavosteliida</taxon>
        <taxon>Cavosteliaceae</taxon>
        <taxon>Planoprotostelium</taxon>
    </lineage>
</organism>
<dbReference type="Pfam" id="PF13424">
    <property type="entry name" value="TPR_12"/>
    <property type="match status" value="3"/>
</dbReference>
<evidence type="ECO:0000256" key="1">
    <source>
        <dbReference type="ARBA" id="ARBA00022490"/>
    </source>
</evidence>
<dbReference type="AlphaFoldDB" id="A0A2P6NW31"/>
<dbReference type="GO" id="GO:0048312">
    <property type="term" value="P:intracellular distribution of mitochondria"/>
    <property type="evidence" value="ECO:0007669"/>
    <property type="project" value="TreeGrafter"/>
</dbReference>
<keyword evidence="3" id="KW-0802">TPR repeat</keyword>
<feature type="domain" description="SH2" evidence="5">
    <location>
        <begin position="1152"/>
        <end position="1250"/>
    </location>
</feature>
<dbReference type="InterPro" id="IPR011990">
    <property type="entry name" value="TPR-like_helical_dom_sf"/>
</dbReference>
<feature type="domain" description="Clu" evidence="6">
    <location>
        <begin position="222"/>
        <end position="462"/>
    </location>
</feature>
<dbReference type="Gene3D" id="3.30.505.10">
    <property type="entry name" value="SH2 domain"/>
    <property type="match status" value="1"/>
</dbReference>
<dbReference type="PANTHER" id="PTHR12601">
    <property type="entry name" value="EUKARYOTIC TRANSLATION INITIATION FACTOR 3 SUBUNIT EIF-3"/>
    <property type="match status" value="1"/>
</dbReference>
<dbReference type="SMART" id="SM00028">
    <property type="entry name" value="TPR"/>
    <property type="match status" value="6"/>
</dbReference>
<dbReference type="PROSITE" id="PS50005">
    <property type="entry name" value="TPR"/>
    <property type="match status" value="3"/>
</dbReference>
<keyword evidence="1" id="KW-0963">Cytoplasm</keyword>
<evidence type="ECO:0000256" key="2">
    <source>
        <dbReference type="PROSITE-ProRule" id="PRU00191"/>
    </source>
</evidence>
<accession>A0A2P6NW31</accession>
<dbReference type="GO" id="GO:0003729">
    <property type="term" value="F:mRNA binding"/>
    <property type="evidence" value="ECO:0007669"/>
    <property type="project" value="TreeGrafter"/>
</dbReference>
<evidence type="ECO:0000313" key="7">
    <source>
        <dbReference type="EMBL" id="PRP88174.1"/>
    </source>
</evidence>
<dbReference type="STRING" id="1890364.A0A2P6NW31"/>
<dbReference type="Pfam" id="PF13236">
    <property type="entry name" value="CLU"/>
    <property type="match status" value="1"/>
</dbReference>
<dbReference type="Pfam" id="PF00017">
    <property type="entry name" value="SH2"/>
    <property type="match status" value="1"/>
</dbReference>
<name>A0A2P6NW31_9EUKA</name>
<evidence type="ECO:0000259" key="5">
    <source>
        <dbReference type="PROSITE" id="PS50001"/>
    </source>
</evidence>
<sequence length="1254" mass="142093">MFSGSEEESRSSQSEENLSNVSLCIDENSSYEDVIGGPPIFREKQPILHFKTPYADPSSVSEADDDTEPIESAPTSPSVLLASPRSSPTTRRWSGFFSGNHSPESDNHPYASDISVDEPPDARCLQSKKKTMRPSGLRSSQKKSHLLGIEKELNDMDDSMIVTSSPLVTHPYCEGNTARAEGTEEATPSQTDPSSPNIHYHEDIKVTDHHPNEDTKVKGTEERVMMDGLRESSGNVNGDVEKIPDWNNEFQNLLEMVTTTPEEITERNKRINQLGQRFLDMAIPLVKVIVKERDYSHSDKTIKPVNAGGIAGGTKYVSNNIFFKFARDASHMYGGKEWAMKAAGHELKSINALISARVPRLHFPLMALVNFMGQRVICISLLPINYHTLVYGSDDAGLTVKTTSHTMREIMSEVGTEFYLKQHLVNGALIYGPVDCEGHEGLDGRFYLVDVSRLFPPSYLPTRKVHGSVWYRLFRPQFLKKYRRPLSSDAFSSMGVHMQEIHNRDVVRATLFLEKKVVPRVSLELEQWFHSQIFEVSHLDENNASAACRSIKGVIHSGGVNCRYLCLIMFQVTDPGAYIHLIYNAHGNSELRNIILVEVLSRVIRKLIWAAMRKVKEYSDMEKFVFDLLNGTFGLVDALSYREILAVETAKRFVMGTSDEETERHQNYLRKVIIINAEYQKIILLQRIQELTGIKIILREDAKTFWKEGKPLDPSRASIRLEATTKSMEASNFESHATTESAIDYHMAELSAQMELLGPDDARISVTRGHLARLYQSMGIHYFDDAEQQLMQVLELRTRVFGEFHVEVAAAYDLLARLCFEHARYERAESFLEKSLKIKRKILDADHPSISKTWDQLAQVYRKRGQYERAEHLFSRCLRSLQRAVGEGDPLVALTQCNLALVYRQTGQYEKSEKLYKEAYRIVKDTVGSENSLTLKIEGNLAQNCVLQGRFEEAEPLLNHCVESKRKVLGGNHPDLATALYQLATLYSKSNRPKKALDHYQDALEIRKSLLGDSHESVGKILLEMSHMELELRNTEKATRHHEEAMDVLEKAMGISHPYVVAAKKRWKDSCASEKPTRSPDSVDTCLSRSPATRVGRPMKMCPETTSTTTREHNSTHNTMSIPTTTYTKILSVTRGRSNSQYNDGYELTTRPWFHDLTRDGANSLLKNSREGTFLLRLSKSNLGDYALSARLGGRIRHYRIQKTETALALMMFDRDCLFDSLEELVDRCTSSRLISFRGSSDARCLIAPFQRRG</sequence>
<feature type="region of interest" description="Disordered" evidence="4">
    <location>
        <begin position="1070"/>
        <end position="1121"/>
    </location>
</feature>
<evidence type="ECO:0000313" key="8">
    <source>
        <dbReference type="Proteomes" id="UP000241769"/>
    </source>
</evidence>
<feature type="repeat" description="TPR" evidence="3">
    <location>
        <begin position="851"/>
        <end position="884"/>
    </location>
</feature>
<gene>
    <name evidence="7" type="ORF">PROFUN_03997</name>
</gene>
<keyword evidence="2" id="KW-0727">SH2 domain</keyword>
<dbReference type="EMBL" id="MDYQ01000013">
    <property type="protein sequence ID" value="PRP88174.1"/>
    <property type="molecule type" value="Genomic_DNA"/>
</dbReference>
<dbReference type="SUPFAM" id="SSF48452">
    <property type="entry name" value="TPR-like"/>
    <property type="match status" value="2"/>
</dbReference>
<feature type="region of interest" description="Disordered" evidence="4">
    <location>
        <begin position="179"/>
        <end position="199"/>
    </location>
</feature>
<dbReference type="Proteomes" id="UP000241769">
    <property type="component" value="Unassembled WGS sequence"/>
</dbReference>
<feature type="region of interest" description="Disordered" evidence="4">
    <location>
        <begin position="1"/>
        <end position="121"/>
    </location>
</feature>
<dbReference type="PRINTS" id="PR00401">
    <property type="entry name" value="SH2DOMAIN"/>
</dbReference>
<dbReference type="PROSITE" id="PS51823">
    <property type="entry name" value="CLU"/>
    <property type="match status" value="1"/>
</dbReference>
<dbReference type="InterPro" id="IPR027523">
    <property type="entry name" value="CLU_prot"/>
</dbReference>
<dbReference type="InterPro" id="IPR036860">
    <property type="entry name" value="SH2_dom_sf"/>
</dbReference>
<feature type="compositionally biased region" description="Polar residues" evidence="4">
    <location>
        <begin position="186"/>
        <end position="197"/>
    </location>
</feature>
<dbReference type="GO" id="GO:0005737">
    <property type="term" value="C:cytoplasm"/>
    <property type="evidence" value="ECO:0007669"/>
    <property type="project" value="TreeGrafter"/>
</dbReference>
<feature type="repeat" description="TPR" evidence="3">
    <location>
        <begin position="977"/>
        <end position="1010"/>
    </location>
</feature>
<evidence type="ECO:0000259" key="6">
    <source>
        <dbReference type="PROSITE" id="PS51823"/>
    </source>
</evidence>
<dbReference type="CDD" id="cd00173">
    <property type="entry name" value="SH2"/>
    <property type="match status" value="1"/>
</dbReference>
<feature type="compositionally biased region" description="Low complexity" evidence="4">
    <location>
        <begin position="83"/>
        <end position="92"/>
    </location>
</feature>
<dbReference type="SUPFAM" id="SSF55550">
    <property type="entry name" value="SH2 domain"/>
    <property type="match status" value="1"/>
</dbReference>
<evidence type="ECO:0000256" key="3">
    <source>
        <dbReference type="PROSITE-ProRule" id="PRU00339"/>
    </source>
</evidence>
<dbReference type="PANTHER" id="PTHR12601:SF6">
    <property type="entry name" value="CLUSTERED MITOCHONDRIA PROTEIN HOMOLOG"/>
    <property type="match status" value="1"/>
</dbReference>
<evidence type="ECO:0000256" key="4">
    <source>
        <dbReference type="SAM" id="MobiDB-lite"/>
    </source>
</evidence>
<keyword evidence="8" id="KW-1185">Reference proteome</keyword>
<reference evidence="7 8" key="1">
    <citation type="journal article" date="2018" name="Genome Biol. Evol.">
        <title>Multiple Roots of Fruiting Body Formation in Amoebozoa.</title>
        <authorList>
            <person name="Hillmann F."/>
            <person name="Forbes G."/>
            <person name="Novohradska S."/>
            <person name="Ferling I."/>
            <person name="Riege K."/>
            <person name="Groth M."/>
            <person name="Westermann M."/>
            <person name="Marz M."/>
            <person name="Spaller T."/>
            <person name="Winckler T."/>
            <person name="Schaap P."/>
            <person name="Glockner G."/>
        </authorList>
    </citation>
    <scope>NUCLEOTIDE SEQUENCE [LARGE SCALE GENOMIC DNA]</scope>
    <source>
        <strain evidence="7 8">Jena</strain>
    </source>
</reference>
<dbReference type="OrthoDB" id="626167at2759"/>
<dbReference type="Gene3D" id="1.25.40.10">
    <property type="entry name" value="Tetratricopeptide repeat domain"/>
    <property type="match status" value="2"/>
</dbReference>
<feature type="compositionally biased region" description="Polar residues" evidence="4">
    <location>
        <begin position="1079"/>
        <end position="1091"/>
    </location>
</feature>
<dbReference type="InterPro" id="IPR000980">
    <property type="entry name" value="SH2"/>
</dbReference>
<dbReference type="PROSITE" id="PS50001">
    <property type="entry name" value="SH2"/>
    <property type="match status" value="1"/>
</dbReference>
<dbReference type="InterPro" id="IPR019734">
    <property type="entry name" value="TPR_rpt"/>
</dbReference>
<dbReference type="InParanoid" id="A0A2P6NW31"/>
<protein>
    <submittedName>
        <fullName evidence="7">Uncharacterized protein</fullName>
    </submittedName>
</protein>
<dbReference type="InterPro" id="IPR025697">
    <property type="entry name" value="CLU_dom"/>
</dbReference>
<proteinExistence type="predicted"/>
<feature type="repeat" description="TPR" evidence="3">
    <location>
        <begin position="893"/>
        <end position="926"/>
    </location>
</feature>
<dbReference type="SMART" id="SM00252">
    <property type="entry name" value="SH2"/>
    <property type="match status" value="1"/>
</dbReference>